<name>A0AA49ITK7_9PROT</name>
<organism evidence="1">
    <name type="scientific">Candidatus Nitricoxidivorans perseverans</name>
    <dbReference type="NCBI Taxonomy" id="2975601"/>
    <lineage>
        <taxon>Bacteria</taxon>
        <taxon>Pseudomonadati</taxon>
        <taxon>Pseudomonadota</taxon>
        <taxon>Betaproteobacteria</taxon>
        <taxon>Nitrosomonadales</taxon>
        <taxon>Sterolibacteriaceae</taxon>
        <taxon>Candidatus Nitricoxidivorans</taxon>
    </lineage>
</organism>
<reference evidence="1" key="1">
    <citation type="journal article" date="2023" name="Nat. Microbiol.">
        <title>Enrichment and characterization of a nitric oxide-reducing microbial community in a continuous bioreactor.</title>
        <authorList>
            <person name="Garrido-Amador P."/>
            <person name="Stortenbeker N."/>
            <person name="Wessels H.J.C.T."/>
            <person name="Speth D.R."/>
            <person name="Garcia-Heredia I."/>
            <person name="Kartal B."/>
        </authorList>
    </citation>
    <scope>NUCLEOTIDE SEQUENCE</scope>
    <source>
        <strain evidence="1">MAG1</strain>
    </source>
</reference>
<proteinExistence type="predicted"/>
<dbReference type="AlphaFoldDB" id="A0AA49ITK7"/>
<dbReference type="KEGG" id="npv:OHM77_07060"/>
<gene>
    <name evidence="1" type="ORF">OHM77_07060</name>
</gene>
<accession>A0AA49ITK7</accession>
<dbReference type="EMBL" id="CP107246">
    <property type="protein sequence ID" value="WIM04470.1"/>
    <property type="molecule type" value="Genomic_DNA"/>
</dbReference>
<sequence length="70" mass="7566">MNGKRCGNCHHLDPTSASDIGGLRIARCRHPKGVRIGTTAIRNDYVELDAFCSEHVVRARRGSQPGGGHV</sequence>
<evidence type="ECO:0000313" key="1">
    <source>
        <dbReference type="EMBL" id="WIM04470.1"/>
    </source>
</evidence>
<dbReference type="Proteomes" id="UP001234916">
    <property type="component" value="Chromosome"/>
</dbReference>
<protein>
    <submittedName>
        <fullName evidence="1">Uncharacterized protein</fullName>
    </submittedName>
</protein>